<dbReference type="SUPFAM" id="SSF53850">
    <property type="entry name" value="Periplasmic binding protein-like II"/>
    <property type="match status" value="1"/>
</dbReference>
<comment type="caution">
    <text evidence="6">The sequence shown here is derived from an EMBL/GenBank/DDBJ whole genome shotgun (WGS) entry which is preliminary data.</text>
</comment>
<evidence type="ECO:0000256" key="4">
    <source>
        <dbReference type="ARBA" id="ARBA00023163"/>
    </source>
</evidence>
<reference evidence="6" key="2">
    <citation type="submission" date="2021-04" db="EMBL/GenBank/DDBJ databases">
        <authorList>
            <person name="Gilroy R."/>
        </authorList>
    </citation>
    <scope>NUCLEOTIDE SEQUENCE</scope>
    <source>
        <strain evidence="6">CHK32-1732</strain>
    </source>
</reference>
<dbReference type="InterPro" id="IPR036390">
    <property type="entry name" value="WH_DNA-bd_sf"/>
</dbReference>
<dbReference type="InterPro" id="IPR050950">
    <property type="entry name" value="HTH-type_LysR_regulators"/>
</dbReference>
<keyword evidence="3" id="KW-0238">DNA-binding</keyword>
<evidence type="ECO:0000313" key="7">
    <source>
        <dbReference type="Proteomes" id="UP000824190"/>
    </source>
</evidence>
<organism evidence="6 7">
    <name type="scientific">Candidatus Corynebacterium avicola</name>
    <dbReference type="NCBI Taxonomy" id="2838527"/>
    <lineage>
        <taxon>Bacteria</taxon>
        <taxon>Bacillati</taxon>
        <taxon>Actinomycetota</taxon>
        <taxon>Actinomycetes</taxon>
        <taxon>Mycobacteriales</taxon>
        <taxon>Corynebacteriaceae</taxon>
        <taxon>Corynebacterium</taxon>
    </lineage>
</organism>
<comment type="similarity">
    <text evidence="1">Belongs to the LysR transcriptional regulatory family.</text>
</comment>
<evidence type="ECO:0000256" key="3">
    <source>
        <dbReference type="ARBA" id="ARBA00023125"/>
    </source>
</evidence>
<dbReference type="Proteomes" id="UP000824190">
    <property type="component" value="Unassembled WGS sequence"/>
</dbReference>
<evidence type="ECO:0000313" key="6">
    <source>
        <dbReference type="EMBL" id="HIW91896.1"/>
    </source>
</evidence>
<evidence type="ECO:0000256" key="2">
    <source>
        <dbReference type="ARBA" id="ARBA00023015"/>
    </source>
</evidence>
<dbReference type="GO" id="GO:0005829">
    <property type="term" value="C:cytosol"/>
    <property type="evidence" value="ECO:0007669"/>
    <property type="project" value="TreeGrafter"/>
</dbReference>
<dbReference type="PRINTS" id="PR00039">
    <property type="entry name" value="HTHLYSR"/>
</dbReference>
<gene>
    <name evidence="6" type="ORF">H9870_09580</name>
</gene>
<dbReference type="Gene3D" id="1.10.10.10">
    <property type="entry name" value="Winged helix-like DNA-binding domain superfamily/Winged helix DNA-binding domain"/>
    <property type="match status" value="1"/>
</dbReference>
<dbReference type="PANTHER" id="PTHR30419">
    <property type="entry name" value="HTH-TYPE TRANSCRIPTIONAL REGULATOR YBHD"/>
    <property type="match status" value="1"/>
</dbReference>
<dbReference type="Pfam" id="PF03466">
    <property type="entry name" value="LysR_substrate"/>
    <property type="match status" value="1"/>
</dbReference>
<keyword evidence="2" id="KW-0805">Transcription regulation</keyword>
<proteinExistence type="inferred from homology"/>
<dbReference type="FunFam" id="1.10.10.10:FF:000001">
    <property type="entry name" value="LysR family transcriptional regulator"/>
    <property type="match status" value="1"/>
</dbReference>
<dbReference type="CDD" id="cd05466">
    <property type="entry name" value="PBP2_LTTR_substrate"/>
    <property type="match status" value="1"/>
</dbReference>
<feature type="domain" description="HTH lysR-type" evidence="5">
    <location>
        <begin position="13"/>
        <end position="70"/>
    </location>
</feature>
<dbReference type="InterPro" id="IPR000847">
    <property type="entry name" value="LysR_HTH_N"/>
</dbReference>
<sequence>MPQTSRSSGMSGISLQQYSYFLSAVEYGSLSAAADANYIAQPSLSEQIRRMERALGVSLFVRTNRKLILTDAARTLIPHAESVLAAASTAVQSVAPIRDLTGGTVTFGTFSTARHLFHKDLVKRFRQRYPEVGLRLIGDNSVKIADEIREGRIEAGIVALPVDDSGLEMVPLDWSPRVYLCSSKENATSQAEGPKTMQDIVNATLIMPEVLWGDSDPTRRRLMEIAQAEGLKMQPVVEVSPLTALQLAVDGVGETVSPYPLAEAMGLADKLCWAPIEPVMRENFAFVKRRNATLSPGVQVIQRLIRQRLATLPVDAPVN</sequence>
<name>A0A9D1RP17_9CORY</name>
<evidence type="ECO:0000259" key="5">
    <source>
        <dbReference type="PROSITE" id="PS50931"/>
    </source>
</evidence>
<dbReference type="Pfam" id="PF00126">
    <property type="entry name" value="HTH_1"/>
    <property type="match status" value="1"/>
</dbReference>
<dbReference type="GO" id="GO:0003700">
    <property type="term" value="F:DNA-binding transcription factor activity"/>
    <property type="evidence" value="ECO:0007669"/>
    <property type="project" value="InterPro"/>
</dbReference>
<keyword evidence="4" id="KW-0804">Transcription</keyword>
<reference evidence="6" key="1">
    <citation type="journal article" date="2021" name="PeerJ">
        <title>Extensive microbial diversity within the chicken gut microbiome revealed by metagenomics and culture.</title>
        <authorList>
            <person name="Gilroy R."/>
            <person name="Ravi A."/>
            <person name="Getino M."/>
            <person name="Pursley I."/>
            <person name="Horton D.L."/>
            <person name="Alikhan N.F."/>
            <person name="Baker D."/>
            <person name="Gharbi K."/>
            <person name="Hall N."/>
            <person name="Watson M."/>
            <person name="Adriaenssens E.M."/>
            <person name="Foster-Nyarko E."/>
            <person name="Jarju S."/>
            <person name="Secka A."/>
            <person name="Antonio M."/>
            <person name="Oren A."/>
            <person name="Chaudhuri R.R."/>
            <person name="La Ragione R."/>
            <person name="Hildebrand F."/>
            <person name="Pallen M.J."/>
        </authorList>
    </citation>
    <scope>NUCLEOTIDE SEQUENCE</scope>
    <source>
        <strain evidence="6">CHK32-1732</strain>
    </source>
</reference>
<dbReference type="Gene3D" id="3.40.190.290">
    <property type="match status" value="1"/>
</dbReference>
<dbReference type="PROSITE" id="PS50931">
    <property type="entry name" value="HTH_LYSR"/>
    <property type="match status" value="1"/>
</dbReference>
<accession>A0A9D1RP17</accession>
<dbReference type="GO" id="GO:0003677">
    <property type="term" value="F:DNA binding"/>
    <property type="evidence" value="ECO:0007669"/>
    <property type="project" value="UniProtKB-KW"/>
</dbReference>
<dbReference type="EMBL" id="DXGC01000077">
    <property type="protein sequence ID" value="HIW91896.1"/>
    <property type="molecule type" value="Genomic_DNA"/>
</dbReference>
<evidence type="ECO:0000256" key="1">
    <source>
        <dbReference type="ARBA" id="ARBA00009437"/>
    </source>
</evidence>
<dbReference type="InterPro" id="IPR036388">
    <property type="entry name" value="WH-like_DNA-bd_sf"/>
</dbReference>
<dbReference type="SUPFAM" id="SSF46785">
    <property type="entry name" value="Winged helix' DNA-binding domain"/>
    <property type="match status" value="1"/>
</dbReference>
<protein>
    <submittedName>
        <fullName evidence="6">LysR family transcriptional regulator</fullName>
    </submittedName>
</protein>
<dbReference type="InterPro" id="IPR005119">
    <property type="entry name" value="LysR_subst-bd"/>
</dbReference>
<dbReference type="AlphaFoldDB" id="A0A9D1RP17"/>